<keyword evidence="3" id="KW-1185">Reference proteome</keyword>
<evidence type="ECO:0000313" key="2">
    <source>
        <dbReference type="EMBL" id="KKO46515.1"/>
    </source>
</evidence>
<sequence>MHHVVKFIEDIYMYKSIATKGLAVAGLWLFSIFATNNVIANEPTIPAPLQNDDMQTVSPYMPVAPQQMKVPVVSNWAEVNQRVHEIGGWMFYASEGAMDHEHHKQPEQPEQPEPKTNHHEGH</sequence>
<organism evidence="2 3">
    <name type="scientific">Arsukibacterium ikkense</name>
    <dbReference type="NCBI Taxonomy" id="336831"/>
    <lineage>
        <taxon>Bacteria</taxon>
        <taxon>Pseudomonadati</taxon>
        <taxon>Pseudomonadota</taxon>
        <taxon>Gammaproteobacteria</taxon>
        <taxon>Chromatiales</taxon>
        <taxon>Chromatiaceae</taxon>
        <taxon>Arsukibacterium</taxon>
    </lineage>
</organism>
<evidence type="ECO:0000313" key="3">
    <source>
        <dbReference type="Proteomes" id="UP000034228"/>
    </source>
</evidence>
<dbReference type="EMBL" id="LAHO01000003">
    <property type="protein sequence ID" value="KKO46515.1"/>
    <property type="molecule type" value="Genomic_DNA"/>
</dbReference>
<accession>A0A0M2VA45</accession>
<feature type="region of interest" description="Disordered" evidence="1">
    <location>
        <begin position="97"/>
        <end position="122"/>
    </location>
</feature>
<name>A0A0M2VA45_9GAMM</name>
<dbReference type="AlphaFoldDB" id="A0A0M2VA45"/>
<dbReference type="Proteomes" id="UP000034228">
    <property type="component" value="Unassembled WGS sequence"/>
</dbReference>
<evidence type="ECO:0000256" key="1">
    <source>
        <dbReference type="SAM" id="MobiDB-lite"/>
    </source>
</evidence>
<gene>
    <name evidence="2" type="ORF">WG68_04165</name>
</gene>
<proteinExistence type="predicted"/>
<comment type="caution">
    <text evidence="2">The sequence shown here is derived from an EMBL/GenBank/DDBJ whole genome shotgun (WGS) entry which is preliminary data.</text>
</comment>
<protein>
    <submittedName>
        <fullName evidence="2">Uncharacterized protein</fullName>
    </submittedName>
</protein>
<reference evidence="2 3" key="1">
    <citation type="submission" date="2015-03" db="EMBL/GenBank/DDBJ databases">
        <title>Draft genome sequences of two protease-producing strains of Arsukibacterium isolated from two cold and alkaline environments.</title>
        <authorList>
            <person name="Lylloff J.E."/>
            <person name="Skov L.B."/>
            <person name="Jepsen M."/>
            <person name="Hallin P.F."/>
            <person name="Sorensen S.J."/>
            <person name="Stougaard P."/>
            <person name="Glaring M.A."/>
        </authorList>
    </citation>
    <scope>NUCLEOTIDE SEQUENCE [LARGE SCALE GENOMIC DNA]</scope>
    <source>
        <strain evidence="2 3">GCM72</strain>
    </source>
</reference>